<dbReference type="RefSeq" id="WP_285742226.1">
    <property type="nucleotide sequence ID" value="NZ_CP127162.1"/>
</dbReference>
<accession>A0ABY8X058</accession>
<organism evidence="1 2">
    <name type="scientific">Paenibacillus polygoni</name>
    <dbReference type="NCBI Taxonomy" id="3050112"/>
    <lineage>
        <taxon>Bacteria</taxon>
        <taxon>Bacillati</taxon>
        <taxon>Bacillota</taxon>
        <taxon>Bacilli</taxon>
        <taxon>Bacillales</taxon>
        <taxon>Paenibacillaceae</taxon>
        <taxon>Paenibacillus</taxon>
    </lineage>
</organism>
<reference evidence="1 2" key="1">
    <citation type="submission" date="2023-06" db="EMBL/GenBank/DDBJ databases">
        <title>Paenibacillus polygonum sp. nov., an endophytic bacterium, isolated from Polygonum lapathifolium L. in Nanji Wetland National Nature Reserve, South of Poyang Lake, Jiangxi Province, China.</title>
        <authorList>
            <person name="Yu Z."/>
        </authorList>
    </citation>
    <scope>NUCLEOTIDE SEQUENCE [LARGE SCALE GENOMIC DNA]</scope>
    <source>
        <strain evidence="1 2">C31</strain>
    </source>
</reference>
<proteinExistence type="predicted"/>
<dbReference type="EMBL" id="CP127162">
    <property type="protein sequence ID" value="WIV17618.1"/>
    <property type="molecule type" value="Genomic_DNA"/>
</dbReference>
<dbReference type="Proteomes" id="UP001236415">
    <property type="component" value="Chromosome"/>
</dbReference>
<name>A0ABY8X058_9BACL</name>
<gene>
    <name evidence="1" type="ORF">QPK24_14415</name>
</gene>
<evidence type="ECO:0000313" key="2">
    <source>
        <dbReference type="Proteomes" id="UP001236415"/>
    </source>
</evidence>
<protein>
    <submittedName>
        <fullName evidence="1">Uncharacterized protein</fullName>
    </submittedName>
</protein>
<sequence length="122" mass="13502">MAYRGHQLMYQCEHQLADHLKKHKEHAKHTCKQLVNHKVKVLTIDGESIEGIVVNVDDHYVFLQVEDQRGFYPGGYGPGGGGHSHGHGYGPGPQWGPPGHGPNPNVILPLALFNLLTISLLW</sequence>
<keyword evidence="2" id="KW-1185">Reference proteome</keyword>
<evidence type="ECO:0000313" key="1">
    <source>
        <dbReference type="EMBL" id="WIV17618.1"/>
    </source>
</evidence>